<dbReference type="EMBL" id="JANBPG010000075">
    <property type="protein sequence ID" value="KAJ1900531.1"/>
    <property type="molecule type" value="Genomic_DNA"/>
</dbReference>
<sequence length="267" mass="29845">MESPLARILTANLFSPAITTTPPKMKLTADLINNSPTYINAIKDRELDLSGNQISLIENLGAARDLNDSLNLCDNSIRVLGNFPTLKRLHSLYLADNRIASIERNLAEYMPNLQTLVLTNNDISDLVDLEPLRNMERLEIVSLVNNPVMRKPHARLWCVWRLSSSLRVLDFEKIGQNERNEAKRLFEDGKGGISELAKSILAIESVAAASNVFVPGEGLDAVLGGEQQQHQEAEKSAEDIQREQSIAELKARIREEMAQVEAMEEFI</sequence>
<accession>A0ACC1ITC6</accession>
<evidence type="ECO:0000313" key="1">
    <source>
        <dbReference type="EMBL" id="KAJ1900531.1"/>
    </source>
</evidence>
<reference evidence="1" key="1">
    <citation type="submission" date="2022-07" db="EMBL/GenBank/DDBJ databases">
        <title>Phylogenomic reconstructions and comparative analyses of Kickxellomycotina fungi.</title>
        <authorList>
            <person name="Reynolds N.K."/>
            <person name="Stajich J.E."/>
            <person name="Barry K."/>
            <person name="Grigoriev I.V."/>
            <person name="Crous P."/>
            <person name="Smith M.E."/>
        </authorList>
    </citation>
    <scope>NUCLEOTIDE SEQUENCE</scope>
    <source>
        <strain evidence="1">Benny 63K</strain>
    </source>
</reference>
<protein>
    <submittedName>
        <fullName evidence="1">U2 snRNP complex subunit</fullName>
    </submittedName>
</protein>
<gene>
    <name evidence="1" type="primary">LEA1</name>
    <name evidence="1" type="ORF">LPJ66_001418</name>
</gene>
<comment type="caution">
    <text evidence="1">The sequence shown here is derived from an EMBL/GenBank/DDBJ whole genome shotgun (WGS) entry which is preliminary data.</text>
</comment>
<evidence type="ECO:0000313" key="2">
    <source>
        <dbReference type="Proteomes" id="UP001150581"/>
    </source>
</evidence>
<proteinExistence type="predicted"/>
<organism evidence="1 2">
    <name type="scientific">Kickxella alabastrina</name>
    <dbReference type="NCBI Taxonomy" id="61397"/>
    <lineage>
        <taxon>Eukaryota</taxon>
        <taxon>Fungi</taxon>
        <taxon>Fungi incertae sedis</taxon>
        <taxon>Zoopagomycota</taxon>
        <taxon>Kickxellomycotina</taxon>
        <taxon>Kickxellomycetes</taxon>
        <taxon>Kickxellales</taxon>
        <taxon>Kickxellaceae</taxon>
        <taxon>Kickxella</taxon>
    </lineage>
</organism>
<keyword evidence="2" id="KW-1185">Reference proteome</keyword>
<dbReference type="Proteomes" id="UP001150581">
    <property type="component" value="Unassembled WGS sequence"/>
</dbReference>
<name>A0ACC1ITC6_9FUNG</name>